<comment type="caution">
    <text evidence="1">The sequence shown here is derived from an EMBL/GenBank/DDBJ whole genome shotgun (WGS) entry which is preliminary data.</text>
</comment>
<evidence type="ECO:0000313" key="1">
    <source>
        <dbReference type="EMBL" id="CAI9587607.1"/>
    </source>
</evidence>
<proteinExistence type="predicted"/>
<reference evidence="1" key="1">
    <citation type="submission" date="2023-05" db="EMBL/GenBank/DDBJ databases">
        <authorList>
            <person name="Stuckert A."/>
        </authorList>
    </citation>
    <scope>NUCLEOTIDE SEQUENCE</scope>
</reference>
<evidence type="ECO:0000313" key="2">
    <source>
        <dbReference type="Proteomes" id="UP001162483"/>
    </source>
</evidence>
<keyword evidence="2" id="KW-1185">Reference proteome</keyword>
<sequence length="42" mass="4834">MTAALSRIGHDSGGTDQYRIYFIWIKQRASSQLRPNRIVRLG</sequence>
<protein>
    <submittedName>
        <fullName evidence="1">Uncharacterized protein</fullName>
    </submittedName>
</protein>
<dbReference type="EMBL" id="CATNWA010015867">
    <property type="protein sequence ID" value="CAI9587607.1"/>
    <property type="molecule type" value="Genomic_DNA"/>
</dbReference>
<organism evidence="1 2">
    <name type="scientific">Staurois parvus</name>
    <dbReference type="NCBI Taxonomy" id="386267"/>
    <lineage>
        <taxon>Eukaryota</taxon>
        <taxon>Metazoa</taxon>
        <taxon>Chordata</taxon>
        <taxon>Craniata</taxon>
        <taxon>Vertebrata</taxon>
        <taxon>Euteleostomi</taxon>
        <taxon>Amphibia</taxon>
        <taxon>Batrachia</taxon>
        <taxon>Anura</taxon>
        <taxon>Neobatrachia</taxon>
        <taxon>Ranoidea</taxon>
        <taxon>Ranidae</taxon>
        <taxon>Staurois</taxon>
    </lineage>
</organism>
<name>A0ABN9ESB0_9NEOB</name>
<dbReference type="Proteomes" id="UP001162483">
    <property type="component" value="Unassembled WGS sequence"/>
</dbReference>
<gene>
    <name evidence="1" type="ORF">SPARVUS_LOCUS10585918</name>
</gene>
<accession>A0ABN9ESB0</accession>